<accession>A0A1N7KEX2</accession>
<dbReference type="EMBL" id="FTOQ01000001">
    <property type="protein sequence ID" value="SIS60069.1"/>
    <property type="molecule type" value="Genomic_DNA"/>
</dbReference>
<dbReference type="RefSeq" id="WP_159441597.1">
    <property type="nucleotide sequence ID" value="NZ_FTOQ01000001.1"/>
</dbReference>
<evidence type="ECO:0000313" key="2">
    <source>
        <dbReference type="EMBL" id="SIS60069.1"/>
    </source>
</evidence>
<name>A0A1N7KEX2_9RHOB</name>
<evidence type="ECO:0000256" key="1">
    <source>
        <dbReference type="SAM" id="Phobius"/>
    </source>
</evidence>
<organism evidence="2 3">
    <name type="scientific">Roseivivax lentus</name>
    <dbReference type="NCBI Taxonomy" id="633194"/>
    <lineage>
        <taxon>Bacteria</taxon>
        <taxon>Pseudomonadati</taxon>
        <taxon>Pseudomonadota</taxon>
        <taxon>Alphaproteobacteria</taxon>
        <taxon>Rhodobacterales</taxon>
        <taxon>Roseobacteraceae</taxon>
        <taxon>Roseivivax</taxon>
    </lineage>
</organism>
<keyword evidence="3" id="KW-1185">Reference proteome</keyword>
<proteinExistence type="predicted"/>
<feature type="transmembrane region" description="Helical" evidence="1">
    <location>
        <begin position="6"/>
        <end position="24"/>
    </location>
</feature>
<dbReference type="OrthoDB" id="9967969at2"/>
<reference evidence="3" key="1">
    <citation type="submission" date="2017-01" db="EMBL/GenBank/DDBJ databases">
        <authorList>
            <person name="Varghese N."/>
            <person name="Submissions S."/>
        </authorList>
    </citation>
    <scope>NUCLEOTIDE SEQUENCE [LARGE SCALE GENOMIC DNA]</scope>
    <source>
        <strain evidence="3">DSM 29430</strain>
    </source>
</reference>
<dbReference type="AlphaFoldDB" id="A0A1N7KEX2"/>
<protein>
    <submittedName>
        <fullName evidence="2">Uncharacterized protein</fullName>
    </submittedName>
</protein>
<dbReference type="Proteomes" id="UP000186684">
    <property type="component" value="Unassembled WGS sequence"/>
</dbReference>
<keyword evidence="1" id="KW-0812">Transmembrane</keyword>
<evidence type="ECO:0000313" key="3">
    <source>
        <dbReference type="Proteomes" id="UP000186684"/>
    </source>
</evidence>
<dbReference type="STRING" id="633194.SAMN05421759_101688"/>
<sequence>MSKLIGFIVAVVVVIAVLIFFGFIDLSPEGEAAIENTQENVGEAVEDAGEAIQGDNN</sequence>
<keyword evidence="1" id="KW-0472">Membrane</keyword>
<keyword evidence="1" id="KW-1133">Transmembrane helix</keyword>
<gene>
    <name evidence="2" type="ORF">SAMN05421759_101688</name>
</gene>